<proteinExistence type="predicted"/>
<evidence type="ECO:0000259" key="1">
    <source>
        <dbReference type="Pfam" id="PF13843"/>
    </source>
</evidence>
<keyword evidence="3" id="KW-1185">Reference proteome</keyword>
<dbReference type="AlphaFoldDB" id="A0AAV8XKJ8"/>
<dbReference type="PANTHER" id="PTHR47272">
    <property type="entry name" value="DDE_TNP_1_7 DOMAIN-CONTAINING PROTEIN"/>
    <property type="match status" value="1"/>
</dbReference>
<dbReference type="Proteomes" id="UP001162156">
    <property type="component" value="Unassembled WGS sequence"/>
</dbReference>
<dbReference type="EMBL" id="JANEYF010003114">
    <property type="protein sequence ID" value="KAJ8939127.1"/>
    <property type="molecule type" value="Genomic_DNA"/>
</dbReference>
<name>A0AAV8XKJ8_9CUCU</name>
<sequence>MSIYTGQENHERNRLDSEEDLGSSANIVVRLLRNIPSNKNYKVYFDNYYTTVPLLSQLAKRGIYSLGTIRRNRIPNCTAPVDKAPQKLGRGTCYEYVTEMDGVPISYVIWKDNKIVSLLLAFCGAQPITKVKRV</sequence>
<evidence type="ECO:0000313" key="3">
    <source>
        <dbReference type="Proteomes" id="UP001162156"/>
    </source>
</evidence>
<protein>
    <recommendedName>
        <fullName evidence="1">PiggyBac transposable element-derived protein domain-containing protein</fullName>
    </recommendedName>
</protein>
<dbReference type="Pfam" id="PF13843">
    <property type="entry name" value="DDE_Tnp_1_7"/>
    <property type="match status" value="1"/>
</dbReference>
<gene>
    <name evidence="2" type="ORF">NQ314_011227</name>
</gene>
<accession>A0AAV8XKJ8</accession>
<reference evidence="2" key="1">
    <citation type="journal article" date="2023" name="Insect Mol. Biol.">
        <title>Genome sequencing provides insights into the evolution of gene families encoding plant cell wall-degrading enzymes in longhorned beetles.</title>
        <authorList>
            <person name="Shin N.R."/>
            <person name="Okamura Y."/>
            <person name="Kirsch R."/>
            <person name="Pauchet Y."/>
        </authorList>
    </citation>
    <scope>NUCLEOTIDE SEQUENCE</scope>
    <source>
        <strain evidence="2">RBIC_L_NR</strain>
    </source>
</reference>
<dbReference type="PANTHER" id="PTHR47272:SF2">
    <property type="entry name" value="PIGGYBAC TRANSPOSABLE ELEMENT-DERIVED PROTEIN 3-LIKE"/>
    <property type="match status" value="1"/>
</dbReference>
<evidence type="ECO:0000313" key="2">
    <source>
        <dbReference type="EMBL" id="KAJ8939127.1"/>
    </source>
</evidence>
<feature type="domain" description="PiggyBac transposable element-derived protein" evidence="1">
    <location>
        <begin position="1"/>
        <end position="127"/>
    </location>
</feature>
<comment type="caution">
    <text evidence="2">The sequence shown here is derived from an EMBL/GenBank/DDBJ whole genome shotgun (WGS) entry which is preliminary data.</text>
</comment>
<dbReference type="InterPro" id="IPR029526">
    <property type="entry name" value="PGBD"/>
</dbReference>
<organism evidence="2 3">
    <name type="scientific">Rhamnusium bicolor</name>
    <dbReference type="NCBI Taxonomy" id="1586634"/>
    <lineage>
        <taxon>Eukaryota</taxon>
        <taxon>Metazoa</taxon>
        <taxon>Ecdysozoa</taxon>
        <taxon>Arthropoda</taxon>
        <taxon>Hexapoda</taxon>
        <taxon>Insecta</taxon>
        <taxon>Pterygota</taxon>
        <taxon>Neoptera</taxon>
        <taxon>Endopterygota</taxon>
        <taxon>Coleoptera</taxon>
        <taxon>Polyphaga</taxon>
        <taxon>Cucujiformia</taxon>
        <taxon>Chrysomeloidea</taxon>
        <taxon>Cerambycidae</taxon>
        <taxon>Lepturinae</taxon>
        <taxon>Rhagiini</taxon>
        <taxon>Rhamnusium</taxon>
    </lineage>
</organism>